<dbReference type="EMBL" id="BAAAEW010000021">
    <property type="protein sequence ID" value="GAA0755064.1"/>
    <property type="molecule type" value="Genomic_DNA"/>
</dbReference>
<accession>A0ABN1K550</accession>
<organism evidence="2 3">
    <name type="scientific">Ideonella azotifigens</name>
    <dbReference type="NCBI Taxonomy" id="513160"/>
    <lineage>
        <taxon>Bacteria</taxon>
        <taxon>Pseudomonadati</taxon>
        <taxon>Pseudomonadota</taxon>
        <taxon>Betaproteobacteria</taxon>
        <taxon>Burkholderiales</taxon>
        <taxon>Sphaerotilaceae</taxon>
        <taxon>Ideonella</taxon>
    </lineage>
</organism>
<evidence type="ECO:0000256" key="1">
    <source>
        <dbReference type="SAM" id="MobiDB-lite"/>
    </source>
</evidence>
<proteinExistence type="predicted"/>
<dbReference type="Proteomes" id="UP001500279">
    <property type="component" value="Unassembled WGS sequence"/>
</dbReference>
<comment type="caution">
    <text evidence="2">The sequence shown here is derived from an EMBL/GenBank/DDBJ whole genome shotgun (WGS) entry which is preliminary data.</text>
</comment>
<evidence type="ECO:0000313" key="2">
    <source>
        <dbReference type="EMBL" id="GAA0755064.1"/>
    </source>
</evidence>
<evidence type="ECO:0000313" key="3">
    <source>
        <dbReference type="Proteomes" id="UP001500279"/>
    </source>
</evidence>
<reference evidence="2 3" key="1">
    <citation type="journal article" date="2019" name="Int. J. Syst. Evol. Microbiol.">
        <title>The Global Catalogue of Microorganisms (GCM) 10K type strain sequencing project: providing services to taxonomists for standard genome sequencing and annotation.</title>
        <authorList>
            <consortium name="The Broad Institute Genomics Platform"/>
            <consortium name="The Broad Institute Genome Sequencing Center for Infectious Disease"/>
            <person name="Wu L."/>
            <person name="Ma J."/>
        </authorList>
    </citation>
    <scope>NUCLEOTIDE SEQUENCE [LARGE SCALE GENOMIC DNA]</scope>
    <source>
        <strain evidence="2 3">JCM 15503</strain>
    </source>
</reference>
<protein>
    <submittedName>
        <fullName evidence="2">Uncharacterized protein</fullName>
    </submittedName>
</protein>
<keyword evidence="3" id="KW-1185">Reference proteome</keyword>
<name>A0ABN1K550_9BURK</name>
<sequence>MDEDVLHGEGLRLGANGTAQRPIMNTGTPGALMRIKNGGAQARRPAFLLLDLALRADPDAAAAGRDHRQRQVSASQGWPRLRWVCALKA</sequence>
<feature type="compositionally biased region" description="Basic and acidic residues" evidence="1">
    <location>
        <begin position="1"/>
        <end position="10"/>
    </location>
</feature>
<feature type="region of interest" description="Disordered" evidence="1">
    <location>
        <begin position="1"/>
        <end position="25"/>
    </location>
</feature>
<gene>
    <name evidence="2" type="ORF">GCM10009107_32180</name>
</gene>